<evidence type="ECO:0000259" key="5">
    <source>
        <dbReference type="PROSITE" id="PS51891"/>
    </source>
</evidence>
<reference evidence="6 7" key="1">
    <citation type="submission" date="2018-08" db="EMBL/GenBank/DDBJ databases">
        <title>Henriciella mobilis sp. nov., isolated from seawater.</title>
        <authorList>
            <person name="Cheng H."/>
            <person name="Wu Y.-H."/>
            <person name="Xu X.-W."/>
            <person name="Guo L.-L."/>
        </authorList>
    </citation>
    <scope>NUCLEOTIDE SEQUENCE [LARGE SCALE GENOMIC DNA]</scope>
    <source>
        <strain evidence="6 7">JN25</strain>
    </source>
</reference>
<feature type="domain" description="CENP-V/GFA" evidence="5">
    <location>
        <begin position="4"/>
        <end position="114"/>
    </location>
</feature>
<dbReference type="SUPFAM" id="SSF51316">
    <property type="entry name" value="Mss4-like"/>
    <property type="match status" value="1"/>
</dbReference>
<evidence type="ECO:0000256" key="3">
    <source>
        <dbReference type="ARBA" id="ARBA00022833"/>
    </source>
</evidence>
<dbReference type="PANTHER" id="PTHR33337">
    <property type="entry name" value="GFA DOMAIN-CONTAINING PROTEIN"/>
    <property type="match status" value="1"/>
</dbReference>
<protein>
    <submittedName>
        <fullName evidence="6">GFA family protein</fullName>
    </submittedName>
</protein>
<dbReference type="Proteomes" id="UP000266385">
    <property type="component" value="Unassembled WGS sequence"/>
</dbReference>
<keyword evidence="4" id="KW-0456">Lyase</keyword>
<dbReference type="PROSITE" id="PS51891">
    <property type="entry name" value="CENP_V_GFA"/>
    <property type="match status" value="1"/>
</dbReference>
<keyword evidence="7" id="KW-1185">Reference proteome</keyword>
<comment type="similarity">
    <text evidence="1">Belongs to the Gfa family.</text>
</comment>
<evidence type="ECO:0000256" key="4">
    <source>
        <dbReference type="ARBA" id="ARBA00023239"/>
    </source>
</evidence>
<keyword evidence="2" id="KW-0479">Metal-binding</keyword>
<dbReference type="EMBL" id="QWFX01000006">
    <property type="protein sequence ID" value="RIJ30108.1"/>
    <property type="molecule type" value="Genomic_DNA"/>
</dbReference>
<keyword evidence="3" id="KW-0862">Zinc</keyword>
<dbReference type="AlphaFoldDB" id="A0A399RFG2"/>
<dbReference type="PANTHER" id="PTHR33337:SF40">
    <property type="entry name" value="CENP-V_GFA DOMAIN-CONTAINING PROTEIN-RELATED"/>
    <property type="match status" value="1"/>
</dbReference>
<evidence type="ECO:0000313" key="6">
    <source>
        <dbReference type="EMBL" id="RIJ30108.1"/>
    </source>
</evidence>
<dbReference type="OrthoDB" id="9807246at2"/>
<dbReference type="GO" id="GO:0016846">
    <property type="term" value="F:carbon-sulfur lyase activity"/>
    <property type="evidence" value="ECO:0007669"/>
    <property type="project" value="InterPro"/>
</dbReference>
<evidence type="ECO:0000256" key="2">
    <source>
        <dbReference type="ARBA" id="ARBA00022723"/>
    </source>
</evidence>
<sequence>MTSRTAACRCGQLTVTCQGEPVRVSVCHCFACQQRSGSAFAVQARWPDEQISIEGETKMWVRTADSGNKATYRFCPHCGSTMAYIIEGWPGVTAIPVGNFTDLDFPAPKHSVFEDRKHAWVEILGEDVEHVTSTQAAKKPSLDLRGKD</sequence>
<dbReference type="RefSeq" id="WP_119375427.1">
    <property type="nucleotide sequence ID" value="NZ_QWFX01000006.1"/>
</dbReference>
<proteinExistence type="inferred from homology"/>
<organism evidence="6 7">
    <name type="scientific">Henriciella mobilis</name>
    <dbReference type="NCBI Taxonomy" id="2305467"/>
    <lineage>
        <taxon>Bacteria</taxon>
        <taxon>Pseudomonadati</taxon>
        <taxon>Pseudomonadota</taxon>
        <taxon>Alphaproteobacteria</taxon>
        <taxon>Hyphomonadales</taxon>
        <taxon>Hyphomonadaceae</taxon>
        <taxon>Henriciella</taxon>
    </lineage>
</organism>
<evidence type="ECO:0000313" key="7">
    <source>
        <dbReference type="Proteomes" id="UP000266385"/>
    </source>
</evidence>
<comment type="caution">
    <text evidence="6">The sequence shown here is derived from an EMBL/GenBank/DDBJ whole genome shotgun (WGS) entry which is preliminary data.</text>
</comment>
<gene>
    <name evidence="6" type="ORF">D1223_05490</name>
</gene>
<dbReference type="InterPro" id="IPR011057">
    <property type="entry name" value="Mss4-like_sf"/>
</dbReference>
<dbReference type="Pfam" id="PF04828">
    <property type="entry name" value="GFA"/>
    <property type="match status" value="1"/>
</dbReference>
<evidence type="ECO:0000256" key="1">
    <source>
        <dbReference type="ARBA" id="ARBA00005495"/>
    </source>
</evidence>
<accession>A0A399RFG2</accession>
<dbReference type="InterPro" id="IPR006913">
    <property type="entry name" value="CENP-V/GFA"/>
</dbReference>
<name>A0A399RFG2_9PROT</name>
<dbReference type="GO" id="GO:0046872">
    <property type="term" value="F:metal ion binding"/>
    <property type="evidence" value="ECO:0007669"/>
    <property type="project" value="UniProtKB-KW"/>
</dbReference>
<dbReference type="Gene3D" id="3.90.1590.10">
    <property type="entry name" value="glutathione-dependent formaldehyde- activating enzyme (gfa)"/>
    <property type="match status" value="1"/>
</dbReference>